<sequence>MEDDDEFGDLYTDVLQQFQPSSSPLLPPEPPTQPPRNRPIDVNVNSDDEDILFGATNFNPKFNLTSSHQRQIVVFNSQNSYLGKKEDQEMEKDEGLVQGLSNWASARVLEGSGVVKLQVRGFEDPNLVDESAIEFVVEERDDKDDVLIEKEGVLIDRKENFGKFDVEEVDNGISDMGSKPAIPGVSDSVDHPKNQSNSAMSEGNDWDSDSEDDLQILLNDNQQVPMVMDRAGVVGSDDEDEDGDPLVIVTDSEPGRQPMEEQEWGDQAAQAVDGERKELGVAAKVNGGVAIAPKIGFCNAYYPSHSQFKYVRPGTAPMPGASPLGHAGAPGQVRPPVNMNPVTGFGRGDWRPPGIKNASPMQKNLQTGFGMPGWGNNTSGRGYGSGLDFTLPSHK</sequence>
<feature type="compositionally biased region" description="Pro residues" evidence="1">
    <location>
        <begin position="25"/>
        <end position="37"/>
    </location>
</feature>
<dbReference type="InterPro" id="IPR044976">
    <property type="entry name" value="FIPS5/FIPS3-like"/>
</dbReference>
<dbReference type="PANTHER" id="PTHR36884">
    <property type="entry name" value="FIP1[III]-LIKE PROTEIN"/>
    <property type="match status" value="1"/>
</dbReference>
<protein>
    <submittedName>
        <fullName evidence="2">FIP1[V]-like protein</fullName>
    </submittedName>
</protein>
<evidence type="ECO:0000313" key="3">
    <source>
        <dbReference type="Proteomes" id="UP000585474"/>
    </source>
</evidence>
<dbReference type="EMBL" id="BJWL01000013">
    <property type="protein sequence ID" value="GFY99626.1"/>
    <property type="molecule type" value="Genomic_DNA"/>
</dbReference>
<gene>
    <name evidence="2" type="ORF">Acr_13g0010260</name>
</gene>
<dbReference type="AlphaFoldDB" id="A0A7J0FMN4"/>
<dbReference type="Proteomes" id="UP000585474">
    <property type="component" value="Unassembled WGS sequence"/>
</dbReference>
<keyword evidence="3" id="KW-1185">Reference proteome</keyword>
<accession>A0A7J0FMN4</accession>
<name>A0A7J0FMN4_9ERIC</name>
<reference evidence="2 3" key="1">
    <citation type="submission" date="2019-07" db="EMBL/GenBank/DDBJ databases">
        <title>De Novo Assembly of kiwifruit Actinidia rufa.</title>
        <authorList>
            <person name="Sugita-Konishi S."/>
            <person name="Sato K."/>
            <person name="Mori E."/>
            <person name="Abe Y."/>
            <person name="Kisaki G."/>
            <person name="Hamano K."/>
            <person name="Suezawa K."/>
            <person name="Otani M."/>
            <person name="Fukuda T."/>
            <person name="Manabe T."/>
            <person name="Gomi K."/>
            <person name="Tabuchi M."/>
            <person name="Akimitsu K."/>
            <person name="Kataoka I."/>
        </authorList>
    </citation>
    <scope>NUCLEOTIDE SEQUENCE [LARGE SCALE GENOMIC DNA]</scope>
    <source>
        <strain evidence="3">cv. Fuchu</strain>
    </source>
</reference>
<dbReference type="OrthoDB" id="1743229at2759"/>
<evidence type="ECO:0000313" key="2">
    <source>
        <dbReference type="EMBL" id="GFY99626.1"/>
    </source>
</evidence>
<evidence type="ECO:0000256" key="1">
    <source>
        <dbReference type="SAM" id="MobiDB-lite"/>
    </source>
</evidence>
<feature type="region of interest" description="Disordered" evidence="1">
    <location>
        <begin position="19"/>
        <end position="42"/>
    </location>
</feature>
<organism evidence="2 3">
    <name type="scientific">Actinidia rufa</name>
    <dbReference type="NCBI Taxonomy" id="165716"/>
    <lineage>
        <taxon>Eukaryota</taxon>
        <taxon>Viridiplantae</taxon>
        <taxon>Streptophyta</taxon>
        <taxon>Embryophyta</taxon>
        <taxon>Tracheophyta</taxon>
        <taxon>Spermatophyta</taxon>
        <taxon>Magnoliopsida</taxon>
        <taxon>eudicotyledons</taxon>
        <taxon>Gunneridae</taxon>
        <taxon>Pentapetalae</taxon>
        <taxon>asterids</taxon>
        <taxon>Ericales</taxon>
        <taxon>Actinidiaceae</taxon>
        <taxon>Actinidia</taxon>
    </lineage>
</organism>
<feature type="region of interest" description="Disordered" evidence="1">
    <location>
        <begin position="174"/>
        <end position="208"/>
    </location>
</feature>
<dbReference type="GO" id="GO:0006397">
    <property type="term" value="P:mRNA processing"/>
    <property type="evidence" value="ECO:0007669"/>
    <property type="project" value="InterPro"/>
</dbReference>
<dbReference type="GO" id="GO:0016607">
    <property type="term" value="C:nuclear speck"/>
    <property type="evidence" value="ECO:0007669"/>
    <property type="project" value="TreeGrafter"/>
</dbReference>
<dbReference type="GO" id="GO:0003723">
    <property type="term" value="F:RNA binding"/>
    <property type="evidence" value="ECO:0007669"/>
    <property type="project" value="TreeGrafter"/>
</dbReference>
<comment type="caution">
    <text evidence="2">The sequence shown here is derived from an EMBL/GenBank/DDBJ whole genome shotgun (WGS) entry which is preliminary data.</text>
</comment>
<proteinExistence type="predicted"/>
<dbReference type="PANTHER" id="PTHR36884:SF1">
    <property type="entry name" value="FIP1[V]-LIKE PROTEIN"/>
    <property type="match status" value="1"/>
</dbReference>